<keyword evidence="1" id="KW-0812">Transmembrane</keyword>
<evidence type="ECO:0000256" key="1">
    <source>
        <dbReference type="SAM" id="Phobius"/>
    </source>
</evidence>
<keyword evidence="3" id="KW-1185">Reference proteome</keyword>
<dbReference type="Proteomes" id="UP001431634">
    <property type="component" value="Unassembled WGS sequence"/>
</dbReference>
<dbReference type="EMBL" id="JASBAO010000001">
    <property type="protein sequence ID" value="MDI2089997.1"/>
    <property type="molecule type" value="Genomic_DNA"/>
</dbReference>
<evidence type="ECO:0000313" key="3">
    <source>
        <dbReference type="Proteomes" id="UP001431634"/>
    </source>
</evidence>
<gene>
    <name evidence="2" type="ORF">QJV27_01155</name>
</gene>
<keyword evidence="1" id="KW-1133">Transmembrane helix</keyword>
<feature type="transmembrane region" description="Helical" evidence="1">
    <location>
        <begin position="28"/>
        <end position="47"/>
    </location>
</feature>
<reference evidence="2" key="1">
    <citation type="submission" date="2023-05" db="EMBL/GenBank/DDBJ databases">
        <title>Whole genome sequence of Commensalibacter sp.</title>
        <authorList>
            <person name="Charoenyingcharoen P."/>
            <person name="Yukphan P."/>
        </authorList>
    </citation>
    <scope>NUCLEOTIDE SEQUENCE</scope>
    <source>
        <strain evidence="2">TBRC 16381</strain>
    </source>
</reference>
<comment type="caution">
    <text evidence="2">The sequence shown here is derived from an EMBL/GenBank/DDBJ whole genome shotgun (WGS) entry which is preliminary data.</text>
</comment>
<name>A0ABT6PYR5_9PROT</name>
<protein>
    <submittedName>
        <fullName evidence="2">Uncharacterized protein</fullName>
    </submittedName>
</protein>
<accession>A0ABT6PYR5</accession>
<keyword evidence="1" id="KW-0472">Membrane</keyword>
<evidence type="ECO:0000313" key="2">
    <source>
        <dbReference type="EMBL" id="MDI2089997.1"/>
    </source>
</evidence>
<organism evidence="2 3">
    <name type="scientific">Commensalibacter oyaizuii</name>
    <dbReference type="NCBI Taxonomy" id="3043873"/>
    <lineage>
        <taxon>Bacteria</taxon>
        <taxon>Pseudomonadati</taxon>
        <taxon>Pseudomonadota</taxon>
        <taxon>Alphaproteobacteria</taxon>
        <taxon>Acetobacterales</taxon>
        <taxon>Acetobacteraceae</taxon>
    </lineage>
</organism>
<dbReference type="RefSeq" id="WP_281447160.1">
    <property type="nucleotide sequence ID" value="NZ_JASBAO010000001.1"/>
</dbReference>
<proteinExistence type="predicted"/>
<sequence>MKKRQAKAIVISITAEEEYRRRQYKRNVALLSALFGLSGILYTLALIQM</sequence>